<dbReference type="STRING" id="9258.ENSOANP00000018887"/>
<keyword evidence="11" id="KW-0443">Lipid metabolism</keyword>
<dbReference type="InterPro" id="IPR042099">
    <property type="entry name" value="ANL_N_sf"/>
</dbReference>
<sequence length="666" mass="74016">MWDLDLGQPETLLPVPGRPAILHPSAWSPSGGPAMKRSWLLLPAVSLAAFLPWPLLFLLLPPLLAWLWSGLEVADLAFILTLLRCGLDSHVRLTRRPPVTVLERFLDEARRRPRLPLLVWGDRVHTFGQLDRRSSQAARALMGAAGVEPGTCVAVLLPNGVPYVWVTLALAKLGCTTACLNWHIRGRALSHAVRASEAKVVLADQEFSDAVEEILPTLREEGVRVFFLSASSSIPGVEPLLGHVDAASPEPISPALRQGVTKDSTAFYIFTSGTTGLPKAAVLTHNKVLQIANLQYMCGVSKTDVMYTALPLYHASALFIGIMGCIEMGIPCVLSPKFSASQFWDDCRRHRVTVILYVGEVLRYLCATPQRDNDRDHSVRLVLGNGLRPEVWEQFLNRFGPVRVREFYGSTEGNVGFINYTGRLGAVGKSFFLYRMLCPFELIQFDTEKEEPVRDSKGFCIPVLPGQTGLLLTRVTSFNPFSGYKGSPSQTEQKLLRNVRRKGDFYFNTGDLLALDADGLLYFRDRIGDTFRWKGENVSTREVEATLAVLDFLKEVNVYGVPVPGHEGKIGMMAVQLAPGRALDGQRLYAHVRRTLSGFAAPNFVRVQEALKITGTFKLMKARLVREGFDPGTISEPLYVLNNKEKTFQPLTRDIYQAILDGKWRL</sequence>
<comment type="catalytic activity">
    <reaction evidence="17">
        <text>tetracosanoate + ATP + CoA = tetracosanoyl-CoA + AMP + diphosphate</text>
        <dbReference type="Rhea" id="RHEA:33639"/>
        <dbReference type="ChEBI" id="CHEBI:30616"/>
        <dbReference type="ChEBI" id="CHEBI:31014"/>
        <dbReference type="ChEBI" id="CHEBI:33019"/>
        <dbReference type="ChEBI" id="CHEBI:57287"/>
        <dbReference type="ChEBI" id="CHEBI:65052"/>
        <dbReference type="ChEBI" id="CHEBI:456215"/>
    </reaction>
    <physiologicalReaction direction="left-to-right" evidence="17">
        <dbReference type="Rhea" id="RHEA:33640"/>
    </physiologicalReaction>
</comment>
<dbReference type="InterPro" id="IPR045851">
    <property type="entry name" value="AMP-bd_C_sf"/>
</dbReference>
<comment type="catalytic activity">
    <reaction evidence="15">
        <text>a very long-chain fatty acid + ATP + CoA = a very long-chain fatty acyl-CoA + AMP + diphosphate</text>
        <dbReference type="Rhea" id="RHEA:54536"/>
        <dbReference type="ChEBI" id="CHEBI:30616"/>
        <dbReference type="ChEBI" id="CHEBI:33019"/>
        <dbReference type="ChEBI" id="CHEBI:57287"/>
        <dbReference type="ChEBI" id="CHEBI:58950"/>
        <dbReference type="ChEBI" id="CHEBI:138261"/>
        <dbReference type="ChEBI" id="CHEBI:456215"/>
    </reaction>
    <physiologicalReaction direction="left-to-right" evidence="15">
        <dbReference type="Rhea" id="RHEA:54537"/>
    </physiologicalReaction>
</comment>
<evidence type="ECO:0000256" key="5">
    <source>
        <dbReference type="ARBA" id="ARBA00022598"/>
    </source>
</evidence>
<evidence type="ECO:0000256" key="12">
    <source>
        <dbReference type="ARBA" id="ARBA00023136"/>
    </source>
</evidence>
<feature type="domain" description="AMP-dependent synthetase/ligase" evidence="19">
    <location>
        <begin position="107"/>
        <end position="431"/>
    </location>
</feature>
<evidence type="ECO:0000256" key="9">
    <source>
        <dbReference type="ARBA" id="ARBA00022989"/>
    </source>
</evidence>
<dbReference type="GeneTree" id="ENSGT00940000157947"/>
<evidence type="ECO:0000256" key="10">
    <source>
        <dbReference type="ARBA" id="ARBA00023055"/>
    </source>
</evidence>
<evidence type="ECO:0000256" key="6">
    <source>
        <dbReference type="ARBA" id="ARBA00022692"/>
    </source>
</evidence>
<evidence type="ECO:0000259" key="19">
    <source>
        <dbReference type="Pfam" id="PF00501"/>
    </source>
</evidence>
<keyword evidence="4" id="KW-1003">Cell membrane</keyword>
<gene>
    <name evidence="21" type="primary">SLC27A5</name>
</gene>
<evidence type="ECO:0000259" key="20">
    <source>
        <dbReference type="Pfam" id="PF13193"/>
    </source>
</evidence>
<evidence type="ECO:0000256" key="1">
    <source>
        <dbReference type="ARBA" id="ARBA00004651"/>
    </source>
</evidence>
<dbReference type="GO" id="GO:0001676">
    <property type="term" value="P:long-chain fatty acid metabolic process"/>
    <property type="evidence" value="ECO:0000318"/>
    <property type="project" value="GO_Central"/>
</dbReference>
<feature type="transmembrane region" description="Helical" evidence="18">
    <location>
        <begin position="66"/>
        <end position="87"/>
    </location>
</feature>
<dbReference type="Pfam" id="PF00501">
    <property type="entry name" value="AMP-binding"/>
    <property type="match status" value="1"/>
</dbReference>
<dbReference type="Gene3D" id="3.40.50.12780">
    <property type="entry name" value="N-terminal domain of ligase-like"/>
    <property type="match status" value="1"/>
</dbReference>
<feature type="domain" description="AMP-binding enzyme C-terminal" evidence="20">
    <location>
        <begin position="542"/>
        <end position="618"/>
    </location>
</feature>
<dbReference type="Proteomes" id="UP000002279">
    <property type="component" value="Chromosome 10"/>
</dbReference>
<evidence type="ECO:0000256" key="17">
    <source>
        <dbReference type="ARBA" id="ARBA00048666"/>
    </source>
</evidence>
<dbReference type="InParanoid" id="F6R6V9"/>
<dbReference type="InterPro" id="IPR025110">
    <property type="entry name" value="AMP-bd_C"/>
</dbReference>
<evidence type="ECO:0000256" key="18">
    <source>
        <dbReference type="SAM" id="Phobius"/>
    </source>
</evidence>
<dbReference type="HOGENOM" id="CLU_000022_46_1_1"/>
<evidence type="ECO:0000256" key="14">
    <source>
        <dbReference type="ARBA" id="ARBA00026121"/>
    </source>
</evidence>
<evidence type="ECO:0000256" key="2">
    <source>
        <dbReference type="ARBA" id="ARBA00006432"/>
    </source>
</evidence>
<dbReference type="PANTHER" id="PTHR43107">
    <property type="entry name" value="LONG-CHAIN FATTY ACID TRANSPORT PROTEIN"/>
    <property type="match status" value="1"/>
</dbReference>
<dbReference type="FunFam" id="3.40.50.12780:FF:000005">
    <property type="entry name" value="Solute carrier family 27 member 6"/>
    <property type="match status" value="1"/>
</dbReference>
<dbReference type="eggNOG" id="KOG1179">
    <property type="taxonomic scope" value="Eukaryota"/>
</dbReference>
<dbReference type="GO" id="GO:0004467">
    <property type="term" value="F:long-chain fatty acid-CoA ligase activity"/>
    <property type="evidence" value="ECO:0000318"/>
    <property type="project" value="GO_Central"/>
</dbReference>
<dbReference type="GO" id="GO:0005324">
    <property type="term" value="F:long-chain fatty acid transmembrane transporter activity"/>
    <property type="evidence" value="ECO:0000318"/>
    <property type="project" value="GO_Central"/>
</dbReference>
<protein>
    <recommendedName>
        <fullName evidence="14">long-chain-fatty-acid--CoA ligase</fullName>
        <ecNumber evidence="14">6.2.1.3</ecNumber>
    </recommendedName>
    <alternativeName>
        <fullName evidence="16">Long-chain-fatty-acid--CoA ligase</fullName>
    </alternativeName>
</protein>
<keyword evidence="7" id="KW-0547">Nucleotide-binding</keyword>
<keyword evidence="12 18" id="KW-0472">Membrane</keyword>
<evidence type="ECO:0000256" key="4">
    <source>
        <dbReference type="ARBA" id="ARBA00022475"/>
    </source>
</evidence>
<organism evidence="21 22">
    <name type="scientific">Ornithorhynchus anatinus</name>
    <name type="common">Duckbill platypus</name>
    <dbReference type="NCBI Taxonomy" id="9258"/>
    <lineage>
        <taxon>Eukaryota</taxon>
        <taxon>Metazoa</taxon>
        <taxon>Chordata</taxon>
        <taxon>Craniata</taxon>
        <taxon>Vertebrata</taxon>
        <taxon>Euteleostomi</taxon>
        <taxon>Mammalia</taxon>
        <taxon>Monotremata</taxon>
        <taxon>Ornithorhynchidae</taxon>
        <taxon>Ornithorhynchus</taxon>
    </lineage>
</organism>
<reference evidence="21 22" key="1">
    <citation type="journal article" date="2008" name="Nature">
        <title>Genome analysis of the platypus reveals unique signatures of evolution.</title>
        <authorList>
            <person name="Warren W.C."/>
            <person name="Hillier L.W."/>
            <person name="Marshall Graves J.A."/>
            <person name="Birney E."/>
            <person name="Ponting C.P."/>
            <person name="Grutzner F."/>
            <person name="Belov K."/>
            <person name="Miller W."/>
            <person name="Clarke L."/>
            <person name="Chinwalla A.T."/>
            <person name="Yang S.P."/>
            <person name="Heger A."/>
            <person name="Locke D.P."/>
            <person name="Miethke P."/>
            <person name="Waters P.D."/>
            <person name="Veyrunes F."/>
            <person name="Fulton L."/>
            <person name="Fulton B."/>
            <person name="Graves T."/>
            <person name="Wallis J."/>
            <person name="Puente X.S."/>
            <person name="Lopez-Otin C."/>
            <person name="Ordonez G.R."/>
            <person name="Eichler E.E."/>
            <person name="Chen L."/>
            <person name="Cheng Z."/>
            <person name="Deakin J.E."/>
            <person name="Alsop A."/>
            <person name="Thompson K."/>
            <person name="Kirby P."/>
            <person name="Papenfuss A.T."/>
            <person name="Wakefield M.J."/>
            <person name="Olender T."/>
            <person name="Lancet D."/>
            <person name="Huttley G.A."/>
            <person name="Smit A.F."/>
            <person name="Pask A."/>
            <person name="Temple-Smith P."/>
            <person name="Batzer M.A."/>
            <person name="Walker J.A."/>
            <person name="Konkel M.K."/>
            <person name="Harris R.S."/>
            <person name="Whittington C.M."/>
            <person name="Wong E.S."/>
            <person name="Gemmell N.J."/>
            <person name="Buschiazzo E."/>
            <person name="Vargas Jentzsch I.M."/>
            <person name="Merkel A."/>
            <person name="Schmitz J."/>
            <person name="Zemann A."/>
            <person name="Churakov G."/>
            <person name="Kriegs J.O."/>
            <person name="Brosius J."/>
            <person name="Murchison E.P."/>
            <person name="Sachidanandam R."/>
            <person name="Smith C."/>
            <person name="Hannon G.J."/>
            <person name="Tsend-Ayush E."/>
            <person name="McMillan D."/>
            <person name="Attenborough R."/>
            <person name="Rens W."/>
            <person name="Ferguson-Smith M."/>
            <person name="Lefevre C.M."/>
            <person name="Sharp J.A."/>
            <person name="Nicholas K.R."/>
            <person name="Ray D.A."/>
            <person name="Kube M."/>
            <person name="Reinhardt R."/>
            <person name="Pringle T.H."/>
            <person name="Taylor J."/>
            <person name="Jones R.C."/>
            <person name="Nixon B."/>
            <person name="Dacheux J.L."/>
            <person name="Niwa H."/>
            <person name="Sekita Y."/>
            <person name="Huang X."/>
            <person name="Stark A."/>
            <person name="Kheradpour P."/>
            <person name="Kellis M."/>
            <person name="Flicek P."/>
            <person name="Chen Y."/>
            <person name="Webber C."/>
            <person name="Hardison R."/>
            <person name="Nelson J."/>
            <person name="Hallsworth-Pepin K."/>
            <person name="Delehaunty K."/>
            <person name="Markovic C."/>
            <person name="Minx P."/>
            <person name="Feng Y."/>
            <person name="Kremitzki C."/>
            <person name="Mitreva M."/>
            <person name="Glasscock J."/>
            <person name="Wylie T."/>
            <person name="Wohldmann P."/>
            <person name="Thiru P."/>
            <person name="Nhan M.N."/>
            <person name="Pohl C.S."/>
            <person name="Smith S.M."/>
            <person name="Hou S."/>
            <person name="Nefedov M."/>
            <person name="de Jong P.J."/>
            <person name="Renfree M.B."/>
            <person name="Mardis E.R."/>
            <person name="Wilson R.K."/>
        </authorList>
    </citation>
    <scope>NUCLEOTIDE SEQUENCE [LARGE SCALE GENOMIC DNA]</scope>
    <source>
        <strain evidence="21 22">Glennie</strain>
    </source>
</reference>
<evidence type="ECO:0000256" key="13">
    <source>
        <dbReference type="ARBA" id="ARBA00024484"/>
    </source>
</evidence>
<dbReference type="SUPFAM" id="SSF56801">
    <property type="entry name" value="Acetyl-CoA synthetase-like"/>
    <property type="match status" value="1"/>
</dbReference>
<feature type="transmembrane region" description="Helical" evidence="18">
    <location>
        <begin position="39"/>
        <end position="60"/>
    </location>
</feature>
<reference evidence="21" key="3">
    <citation type="submission" date="2025-09" db="UniProtKB">
        <authorList>
            <consortium name="Ensembl"/>
        </authorList>
    </citation>
    <scope>IDENTIFICATION</scope>
    <source>
        <strain evidence="21">Glennie</strain>
    </source>
</reference>
<proteinExistence type="inferred from homology"/>
<dbReference type="GO" id="GO:0044539">
    <property type="term" value="P:long-chain fatty acid import into cell"/>
    <property type="evidence" value="ECO:0000318"/>
    <property type="project" value="GO_Central"/>
</dbReference>
<accession>F6R6V9</accession>
<dbReference type="Ensembl" id="ENSOANT00000018890.2">
    <property type="protein sequence ID" value="ENSOANP00000018887.2"/>
    <property type="gene ID" value="ENSOANG00000011919.3"/>
</dbReference>
<dbReference type="InterPro" id="IPR000873">
    <property type="entry name" value="AMP-dep_synth/lig_dom"/>
</dbReference>
<reference evidence="21" key="2">
    <citation type="submission" date="2025-08" db="UniProtKB">
        <authorList>
            <consortium name="Ensembl"/>
        </authorList>
    </citation>
    <scope>IDENTIFICATION</scope>
    <source>
        <strain evidence="21">Glennie</strain>
    </source>
</reference>
<dbReference type="PROSITE" id="PS00455">
    <property type="entry name" value="AMP_BINDING"/>
    <property type="match status" value="1"/>
</dbReference>
<dbReference type="PANTHER" id="PTHR43107:SF4">
    <property type="entry name" value="LONG-CHAIN FATTY ACID TRANSPORT PROTEIN 2"/>
    <property type="match status" value="1"/>
</dbReference>
<dbReference type="OMA" id="IEMGIPC"/>
<dbReference type="GO" id="GO:0000166">
    <property type="term" value="F:nucleotide binding"/>
    <property type="evidence" value="ECO:0007669"/>
    <property type="project" value="UniProtKB-KW"/>
</dbReference>
<dbReference type="FunFam" id="3.30.300.30:FF:000002">
    <property type="entry name" value="Long-chain fatty acid transport protein 1"/>
    <property type="match status" value="1"/>
</dbReference>
<dbReference type="FunCoup" id="F6R6V9">
    <property type="interactions" value="219"/>
</dbReference>
<keyword evidence="9 18" id="KW-1133">Transmembrane helix</keyword>
<dbReference type="GO" id="GO:0005789">
    <property type="term" value="C:endoplasmic reticulum membrane"/>
    <property type="evidence" value="ECO:0000318"/>
    <property type="project" value="GO_Central"/>
</dbReference>
<evidence type="ECO:0000256" key="3">
    <source>
        <dbReference type="ARBA" id="ARBA00022448"/>
    </source>
</evidence>
<evidence type="ECO:0000256" key="7">
    <source>
        <dbReference type="ARBA" id="ARBA00022741"/>
    </source>
</evidence>
<comment type="subcellular location">
    <subcellularLocation>
        <location evidence="1">Cell membrane</location>
        <topology evidence="1">Multi-pass membrane protein</topology>
    </subcellularLocation>
</comment>
<dbReference type="GO" id="GO:0008206">
    <property type="term" value="P:bile acid metabolic process"/>
    <property type="evidence" value="ECO:0000318"/>
    <property type="project" value="GO_Central"/>
</dbReference>
<comment type="catalytic activity">
    <reaction evidence="13">
        <text>a long-chain fatty acid + ATP + CoA = a long-chain fatty acyl-CoA + AMP + diphosphate</text>
        <dbReference type="Rhea" id="RHEA:15421"/>
        <dbReference type="ChEBI" id="CHEBI:30616"/>
        <dbReference type="ChEBI" id="CHEBI:33019"/>
        <dbReference type="ChEBI" id="CHEBI:57287"/>
        <dbReference type="ChEBI" id="CHEBI:57560"/>
        <dbReference type="ChEBI" id="CHEBI:83139"/>
        <dbReference type="ChEBI" id="CHEBI:456215"/>
        <dbReference type="EC" id="6.2.1.3"/>
    </reaction>
    <physiologicalReaction direction="left-to-right" evidence="13">
        <dbReference type="Rhea" id="RHEA:15422"/>
    </physiologicalReaction>
</comment>
<dbReference type="Bgee" id="ENSOANG00000011919">
    <property type="expression patterns" value="Expressed in liver and 1 other cell type or tissue"/>
</dbReference>
<keyword evidence="5" id="KW-0436">Ligase</keyword>
<keyword evidence="8" id="KW-0276">Fatty acid metabolism</keyword>
<dbReference type="Gene3D" id="3.30.300.30">
    <property type="match status" value="1"/>
</dbReference>
<dbReference type="EC" id="6.2.1.3" evidence="14"/>
<evidence type="ECO:0000256" key="15">
    <source>
        <dbReference type="ARBA" id="ARBA00036527"/>
    </source>
</evidence>
<evidence type="ECO:0000256" key="16">
    <source>
        <dbReference type="ARBA" id="ARBA00041297"/>
    </source>
</evidence>
<keyword evidence="3" id="KW-0813">Transport</keyword>
<dbReference type="InterPro" id="IPR020845">
    <property type="entry name" value="AMP-binding_CS"/>
</dbReference>
<evidence type="ECO:0000313" key="21">
    <source>
        <dbReference type="Ensembl" id="ENSOANP00000018887.2"/>
    </source>
</evidence>
<dbReference type="AlphaFoldDB" id="F6R6V9"/>
<comment type="similarity">
    <text evidence="2">Belongs to the ATP-dependent AMP-binding enzyme family.</text>
</comment>
<keyword evidence="6 18" id="KW-0812">Transmembrane</keyword>
<evidence type="ECO:0000256" key="8">
    <source>
        <dbReference type="ARBA" id="ARBA00022832"/>
    </source>
</evidence>
<evidence type="ECO:0000256" key="11">
    <source>
        <dbReference type="ARBA" id="ARBA00023098"/>
    </source>
</evidence>
<keyword evidence="22" id="KW-1185">Reference proteome</keyword>
<keyword evidence="10" id="KW-0445">Lipid transport</keyword>
<evidence type="ECO:0000313" key="22">
    <source>
        <dbReference type="Proteomes" id="UP000002279"/>
    </source>
</evidence>
<dbReference type="Pfam" id="PF13193">
    <property type="entry name" value="AMP-binding_C"/>
    <property type="match status" value="1"/>
</dbReference>
<dbReference type="GO" id="GO:0005886">
    <property type="term" value="C:plasma membrane"/>
    <property type="evidence" value="ECO:0000318"/>
    <property type="project" value="GO_Central"/>
</dbReference>
<name>F6R6V9_ORNAN</name>